<feature type="signal peptide" evidence="1">
    <location>
        <begin position="1"/>
        <end position="22"/>
    </location>
</feature>
<sequence>MRAVVVVFAFVAAFAAVRDVSAGKVQSLKLKGITPEDTIIIERGFKAAYDNGFALPNIEECTFYELTKYPGAFGTTYVTQFDHAIVNLYDNWHVFSFYCEQDGCPVESGVSDFKHETMSLDDGSRLSVKSAKPGKFRVKGSH</sequence>
<accession>A0A0A9Z4F5</accession>
<reference evidence="2" key="2">
    <citation type="submission" date="2014-07" db="EMBL/GenBank/DDBJ databases">
        <authorList>
            <person name="Hull J."/>
        </authorList>
    </citation>
    <scope>NUCLEOTIDE SEQUENCE</scope>
</reference>
<evidence type="ECO:0000313" key="2">
    <source>
        <dbReference type="EMBL" id="JAG38771.1"/>
    </source>
</evidence>
<keyword evidence="1" id="KW-0732">Signal</keyword>
<reference evidence="2" key="1">
    <citation type="journal article" date="2014" name="PLoS ONE">
        <title>Transcriptome-Based Identification of ABC Transporters in the Western Tarnished Plant Bug Lygus hesperus.</title>
        <authorList>
            <person name="Hull J.J."/>
            <person name="Chaney K."/>
            <person name="Geib S.M."/>
            <person name="Fabrick J.A."/>
            <person name="Brent C.S."/>
            <person name="Walsh D."/>
            <person name="Lavine L.C."/>
        </authorList>
    </citation>
    <scope>NUCLEOTIDE SEQUENCE</scope>
</reference>
<name>A0A0A9Z4F5_LYGHE</name>
<protein>
    <submittedName>
        <fullName evidence="2">Pleiotropic drug resistance protein 15</fullName>
    </submittedName>
</protein>
<gene>
    <name evidence="2" type="primary">PDR15</name>
    <name evidence="2" type="ORF">CM83_21780</name>
</gene>
<organism evidence="2">
    <name type="scientific">Lygus hesperus</name>
    <name type="common">Western plant bug</name>
    <dbReference type="NCBI Taxonomy" id="30085"/>
    <lineage>
        <taxon>Eukaryota</taxon>
        <taxon>Metazoa</taxon>
        <taxon>Ecdysozoa</taxon>
        <taxon>Arthropoda</taxon>
        <taxon>Hexapoda</taxon>
        <taxon>Insecta</taxon>
        <taxon>Pterygota</taxon>
        <taxon>Neoptera</taxon>
        <taxon>Paraneoptera</taxon>
        <taxon>Hemiptera</taxon>
        <taxon>Heteroptera</taxon>
        <taxon>Panheteroptera</taxon>
        <taxon>Cimicomorpha</taxon>
        <taxon>Miridae</taxon>
        <taxon>Mirini</taxon>
        <taxon>Lygus</taxon>
    </lineage>
</organism>
<proteinExistence type="predicted"/>
<evidence type="ECO:0000256" key="1">
    <source>
        <dbReference type="SAM" id="SignalP"/>
    </source>
</evidence>
<dbReference type="EMBL" id="GBHO01004833">
    <property type="protein sequence ID" value="JAG38771.1"/>
    <property type="molecule type" value="Transcribed_RNA"/>
</dbReference>
<dbReference type="AlphaFoldDB" id="A0A0A9Z4F5"/>
<feature type="chain" id="PRO_5002072849" evidence="1">
    <location>
        <begin position="23"/>
        <end position="142"/>
    </location>
</feature>